<gene>
    <name evidence="1" type="ORF">CN495_26420</name>
</gene>
<accession>A0ABD6S543</accession>
<evidence type="ECO:0000313" key="1">
    <source>
        <dbReference type="EMBL" id="PER46251.1"/>
    </source>
</evidence>
<sequence length="101" mass="11936">MLLAQHWLFSHLSYVDFVLQMISPSFSPPFYKFRNICQKTIKYTNFDYSKTNFVKMCPLRENFKKSNTLWALEPQGIKKKFGIFFGTRLGKGCCSFFVCCF</sequence>
<evidence type="ECO:0000313" key="2">
    <source>
        <dbReference type="Proteomes" id="UP000219897"/>
    </source>
</evidence>
<organism evidence="1 2">
    <name type="scientific">Bacillus thuringiensis</name>
    <dbReference type="NCBI Taxonomy" id="1428"/>
    <lineage>
        <taxon>Bacteria</taxon>
        <taxon>Bacillati</taxon>
        <taxon>Bacillota</taxon>
        <taxon>Bacilli</taxon>
        <taxon>Bacillales</taxon>
        <taxon>Bacillaceae</taxon>
        <taxon>Bacillus</taxon>
        <taxon>Bacillus cereus group</taxon>
    </lineage>
</organism>
<dbReference type="EMBL" id="NTYF01000119">
    <property type="protein sequence ID" value="PER46251.1"/>
    <property type="molecule type" value="Genomic_DNA"/>
</dbReference>
<dbReference type="Proteomes" id="UP000219897">
    <property type="component" value="Unassembled WGS sequence"/>
</dbReference>
<dbReference type="AlphaFoldDB" id="A0ABD6S543"/>
<protein>
    <submittedName>
        <fullName evidence="1">Uncharacterized protein</fullName>
    </submittedName>
</protein>
<proteinExistence type="predicted"/>
<name>A0ABD6S543_BACTU</name>
<reference evidence="1 2" key="1">
    <citation type="submission" date="2017-09" db="EMBL/GenBank/DDBJ databases">
        <title>Large-scale bioinformatics analysis of Bacillus genomes uncovers conserved roles of natural products in bacterial physiology.</title>
        <authorList>
            <consortium name="Agbiome Team Llc"/>
            <person name="Bleich R.M."/>
            <person name="Kirk G.J."/>
            <person name="Santa Maria K.C."/>
            <person name="Allen S.E."/>
            <person name="Farag S."/>
            <person name="Shank E.A."/>
            <person name="Bowers A."/>
        </authorList>
    </citation>
    <scope>NUCLEOTIDE SEQUENCE [LARGE SCALE GENOMIC DNA]</scope>
    <source>
        <strain evidence="1 2">AFS005140</strain>
    </source>
</reference>
<comment type="caution">
    <text evidence="1">The sequence shown here is derived from an EMBL/GenBank/DDBJ whole genome shotgun (WGS) entry which is preliminary data.</text>
</comment>